<feature type="transmembrane region" description="Helical" evidence="1">
    <location>
        <begin position="76"/>
        <end position="93"/>
    </location>
</feature>
<evidence type="ECO:0000256" key="1">
    <source>
        <dbReference type="SAM" id="Phobius"/>
    </source>
</evidence>
<keyword evidence="1" id="KW-0472">Membrane</keyword>
<organism evidence="2 3">
    <name type="scientific">Paraburkholderia tuberum</name>
    <dbReference type="NCBI Taxonomy" id="157910"/>
    <lineage>
        <taxon>Bacteria</taxon>
        <taxon>Pseudomonadati</taxon>
        <taxon>Pseudomonadota</taxon>
        <taxon>Betaproteobacteria</taxon>
        <taxon>Burkholderiales</taxon>
        <taxon>Burkholderiaceae</taxon>
        <taxon>Paraburkholderia</taxon>
    </lineage>
</organism>
<name>A0A1H1KKJ8_9BURK</name>
<accession>A0A1H1KKJ8</accession>
<dbReference type="STRING" id="157910.SAMN05445850_8434"/>
<feature type="transmembrane region" description="Helical" evidence="1">
    <location>
        <begin position="99"/>
        <end position="115"/>
    </location>
</feature>
<dbReference type="Proteomes" id="UP000199365">
    <property type="component" value="Unassembled WGS sequence"/>
</dbReference>
<keyword evidence="3" id="KW-1185">Reference proteome</keyword>
<protein>
    <submittedName>
        <fullName evidence="2">Uncharacterized protein</fullName>
    </submittedName>
</protein>
<evidence type="ECO:0000313" key="2">
    <source>
        <dbReference type="EMBL" id="SDR62794.1"/>
    </source>
</evidence>
<gene>
    <name evidence="2" type="ORF">SAMN05445850_8434</name>
</gene>
<reference evidence="3" key="1">
    <citation type="submission" date="2016-10" db="EMBL/GenBank/DDBJ databases">
        <authorList>
            <person name="Varghese N."/>
            <person name="Submissions S."/>
        </authorList>
    </citation>
    <scope>NUCLEOTIDE SEQUENCE [LARGE SCALE GENOMIC DNA]</scope>
    <source>
        <strain evidence="3">DUS833</strain>
    </source>
</reference>
<sequence length="124" mass="14255">MQDFAYLFGDSVAAWLRGRGDARFQRYERHYKAERQATQDTQAFDLERSNEQYSKRCAQSGGRILRVLDSKTFKRVVFFLALLWGGSLLLSTVGKQQPAIAGILLAALFVAIRINRRRNRSGRR</sequence>
<dbReference type="EMBL" id="FNKX01000005">
    <property type="protein sequence ID" value="SDR62794.1"/>
    <property type="molecule type" value="Genomic_DNA"/>
</dbReference>
<dbReference type="RefSeq" id="WP_090812795.1">
    <property type="nucleotide sequence ID" value="NZ_FNKX01000005.1"/>
</dbReference>
<dbReference type="AlphaFoldDB" id="A0A1H1KKJ8"/>
<keyword evidence="1" id="KW-0812">Transmembrane</keyword>
<evidence type="ECO:0000313" key="3">
    <source>
        <dbReference type="Proteomes" id="UP000199365"/>
    </source>
</evidence>
<keyword evidence="1" id="KW-1133">Transmembrane helix</keyword>
<proteinExistence type="predicted"/>